<feature type="chain" id="PRO_5037544661" description="Lipoprotein" evidence="1">
    <location>
        <begin position="21"/>
        <end position="179"/>
    </location>
</feature>
<organism evidence="2 3">
    <name type="scientific">Arthrospiribacter ruber</name>
    <dbReference type="NCBI Taxonomy" id="2487934"/>
    <lineage>
        <taxon>Bacteria</taxon>
        <taxon>Pseudomonadati</taxon>
        <taxon>Bacteroidota</taxon>
        <taxon>Cytophagia</taxon>
        <taxon>Cytophagales</taxon>
        <taxon>Cyclobacteriaceae</taxon>
        <taxon>Arthrospiribacter</taxon>
    </lineage>
</organism>
<protein>
    <recommendedName>
        <fullName evidence="4">Lipoprotein</fullName>
    </recommendedName>
</protein>
<evidence type="ECO:0000313" key="2">
    <source>
        <dbReference type="EMBL" id="MBW3469483.1"/>
    </source>
</evidence>
<keyword evidence="1" id="KW-0732">Signal</keyword>
<dbReference type="AlphaFoldDB" id="A0A951IZ25"/>
<reference evidence="2 3" key="1">
    <citation type="journal article" date="2020" name="Syst. Appl. Microbiol.">
        <title>Arthrospiribacter ruber gen. nov., sp. nov., a novel bacterium isolated from Arthrospira cultures.</title>
        <authorList>
            <person name="Waleron M."/>
            <person name="Misztak A."/>
            <person name="Waleron M.M."/>
            <person name="Furmaniak M."/>
            <person name="Mrozik A."/>
            <person name="Waleron K."/>
        </authorList>
    </citation>
    <scope>NUCLEOTIDE SEQUENCE [LARGE SCALE GENOMIC DNA]</scope>
    <source>
        <strain evidence="2 3">DPMB0001</strain>
    </source>
</reference>
<evidence type="ECO:0000313" key="3">
    <source>
        <dbReference type="Proteomes" id="UP000727490"/>
    </source>
</evidence>
<sequence>MKKHSSCLSFLFLISGLLLFSCVEDDENTNGTPLINSSFEASEAIEGEFEANGSFVAQYVPEFELYVNGFDFYDASNAANSEFLIGIQIYDEAEIELTTGIYTLRNSYLAGGDLGRMGVGVTWWDENRNATIYSEVEQGILRIRGISETRIWGDFMFDIISPQSGDKLVVRDGQFDIRR</sequence>
<evidence type="ECO:0000256" key="1">
    <source>
        <dbReference type="SAM" id="SignalP"/>
    </source>
</evidence>
<feature type="signal peptide" evidence="1">
    <location>
        <begin position="1"/>
        <end position="20"/>
    </location>
</feature>
<dbReference type="EMBL" id="RPHB01000008">
    <property type="protein sequence ID" value="MBW3469483.1"/>
    <property type="molecule type" value="Genomic_DNA"/>
</dbReference>
<dbReference type="PROSITE" id="PS51257">
    <property type="entry name" value="PROKAR_LIPOPROTEIN"/>
    <property type="match status" value="1"/>
</dbReference>
<gene>
    <name evidence="2" type="ORF">EGN73_16920</name>
</gene>
<evidence type="ECO:0008006" key="4">
    <source>
        <dbReference type="Google" id="ProtNLM"/>
    </source>
</evidence>
<keyword evidence="3" id="KW-1185">Reference proteome</keyword>
<proteinExistence type="predicted"/>
<name>A0A951IZ25_9BACT</name>
<comment type="caution">
    <text evidence="2">The sequence shown here is derived from an EMBL/GenBank/DDBJ whole genome shotgun (WGS) entry which is preliminary data.</text>
</comment>
<dbReference type="Proteomes" id="UP000727490">
    <property type="component" value="Unassembled WGS sequence"/>
</dbReference>
<accession>A0A951IZ25</accession>
<dbReference type="RefSeq" id="WP_219292616.1">
    <property type="nucleotide sequence ID" value="NZ_RPHB01000008.1"/>
</dbReference>